<feature type="compositionally biased region" description="Basic and acidic residues" evidence="1">
    <location>
        <begin position="1"/>
        <end position="20"/>
    </location>
</feature>
<feature type="region of interest" description="Disordered" evidence="1">
    <location>
        <begin position="181"/>
        <end position="283"/>
    </location>
</feature>
<feature type="compositionally biased region" description="Pro residues" evidence="1">
    <location>
        <begin position="392"/>
        <end position="401"/>
    </location>
</feature>
<keyword evidence="3" id="KW-1185">Reference proteome</keyword>
<protein>
    <submittedName>
        <fullName evidence="2">Uncharacterized protein</fullName>
    </submittedName>
</protein>
<comment type="caution">
    <text evidence="2">The sequence shown here is derived from an EMBL/GenBank/DDBJ whole genome shotgun (WGS) entry which is preliminary data.</text>
</comment>
<feature type="region of interest" description="Disordered" evidence="1">
    <location>
        <begin position="316"/>
        <end position="350"/>
    </location>
</feature>
<gene>
    <name evidence="2" type="ORF">PXEA_LOCUS12832</name>
</gene>
<feature type="compositionally biased region" description="Basic and acidic residues" evidence="1">
    <location>
        <begin position="202"/>
        <end position="219"/>
    </location>
</feature>
<feature type="region of interest" description="Disordered" evidence="1">
    <location>
        <begin position="1"/>
        <end position="51"/>
    </location>
</feature>
<accession>A0A448WSY3</accession>
<evidence type="ECO:0000256" key="1">
    <source>
        <dbReference type="SAM" id="MobiDB-lite"/>
    </source>
</evidence>
<evidence type="ECO:0000313" key="2">
    <source>
        <dbReference type="EMBL" id="VEL19392.1"/>
    </source>
</evidence>
<feature type="region of interest" description="Disordered" evidence="1">
    <location>
        <begin position="366"/>
        <end position="401"/>
    </location>
</feature>
<dbReference type="Proteomes" id="UP000784294">
    <property type="component" value="Unassembled WGS sequence"/>
</dbReference>
<feature type="compositionally biased region" description="Low complexity" evidence="1">
    <location>
        <begin position="152"/>
        <end position="163"/>
    </location>
</feature>
<organism evidence="2 3">
    <name type="scientific">Protopolystoma xenopodis</name>
    <dbReference type="NCBI Taxonomy" id="117903"/>
    <lineage>
        <taxon>Eukaryota</taxon>
        <taxon>Metazoa</taxon>
        <taxon>Spiralia</taxon>
        <taxon>Lophotrochozoa</taxon>
        <taxon>Platyhelminthes</taxon>
        <taxon>Monogenea</taxon>
        <taxon>Polyopisthocotylea</taxon>
        <taxon>Polystomatidea</taxon>
        <taxon>Polystomatidae</taxon>
        <taxon>Protopolystoma</taxon>
    </lineage>
</organism>
<feature type="compositionally biased region" description="Polar residues" evidence="1">
    <location>
        <begin position="320"/>
        <end position="330"/>
    </location>
</feature>
<evidence type="ECO:0000313" key="3">
    <source>
        <dbReference type="Proteomes" id="UP000784294"/>
    </source>
</evidence>
<name>A0A448WSY3_9PLAT</name>
<proteinExistence type="predicted"/>
<feature type="compositionally biased region" description="Low complexity" evidence="1">
    <location>
        <begin position="132"/>
        <end position="143"/>
    </location>
</feature>
<feature type="region of interest" description="Disordered" evidence="1">
    <location>
        <begin position="69"/>
        <end position="168"/>
    </location>
</feature>
<dbReference type="EMBL" id="CAAALY010041398">
    <property type="protein sequence ID" value="VEL19392.1"/>
    <property type="molecule type" value="Genomic_DNA"/>
</dbReference>
<dbReference type="AlphaFoldDB" id="A0A448WSY3"/>
<reference evidence="2" key="1">
    <citation type="submission" date="2018-11" db="EMBL/GenBank/DDBJ databases">
        <authorList>
            <consortium name="Pathogen Informatics"/>
        </authorList>
    </citation>
    <scope>NUCLEOTIDE SEQUENCE</scope>
</reference>
<sequence length="401" mass="43289">MPSDARDAERRQGHERDDNCCLKLPLPFPPSSLSSQQAVMSQLCPNHPDPDSVALEWARRIRHRTPAPQLACSLLQKTDPQHHHHHHNQQQQKCLDDLPPVAEAATSPRSRPTDLPPPKSSMLDKPDRRRGSSVSSVRPQQQQRRQRHRRPAPALLQPAAIQADLTPVGQTIRTSVDAVVAEEDQTAPTRRPAGPAGLLSDAGDRRAGGNLGDDQRDSGLDESISLVTTSRGSDDGPVGQTRLEMAPSGRTDSLVRPTPVPTDPATVPSSRQSGGTEDAEECATKPVGPMTTATAAFVALTRPARHDFVGGRSEEAETTAFGQTSQTKQLLNPALSEEESDEPRTEASLVNPRTLIKLTPRAQATHYTGQNRFKGAEIKLGESLPDTRPTPLALPSPPTAP</sequence>